<accession>A0ABV6ATR6</accession>
<dbReference type="InterPro" id="IPR013785">
    <property type="entry name" value="Aldolase_TIM"/>
</dbReference>
<dbReference type="RefSeq" id="WP_380005301.1">
    <property type="nucleotide sequence ID" value="NZ_JBHLYR010000010.1"/>
</dbReference>
<dbReference type="EMBL" id="JBHLYR010000010">
    <property type="protein sequence ID" value="MFB9990899.1"/>
    <property type="molecule type" value="Genomic_DNA"/>
</dbReference>
<sequence>MPYDTRRSLPLFADWEAWVDTNQVSCLVEGPGVEGACQKTSDVRDILEQLAGKLRLVMRALSPALLELPPEPDSGHHAAQRPSPPEDGFQADLGNWLEPNPGFRGHAKDLPTELEALGFRAGCWIALFW</sequence>
<evidence type="ECO:0000256" key="1">
    <source>
        <dbReference type="SAM" id="MobiDB-lite"/>
    </source>
</evidence>
<dbReference type="Proteomes" id="UP001589733">
    <property type="component" value="Unassembled WGS sequence"/>
</dbReference>
<dbReference type="Gene3D" id="3.20.20.70">
    <property type="entry name" value="Aldolase class I"/>
    <property type="match status" value="1"/>
</dbReference>
<evidence type="ECO:0000313" key="3">
    <source>
        <dbReference type="Proteomes" id="UP001589733"/>
    </source>
</evidence>
<name>A0ABV6ATR6_9DEIO</name>
<evidence type="ECO:0000313" key="2">
    <source>
        <dbReference type="EMBL" id="MFB9990899.1"/>
    </source>
</evidence>
<proteinExistence type="predicted"/>
<feature type="region of interest" description="Disordered" evidence="1">
    <location>
        <begin position="67"/>
        <end position="95"/>
    </location>
</feature>
<reference evidence="2 3" key="1">
    <citation type="submission" date="2024-09" db="EMBL/GenBank/DDBJ databases">
        <authorList>
            <person name="Sun Q."/>
            <person name="Mori K."/>
        </authorList>
    </citation>
    <scope>NUCLEOTIDE SEQUENCE [LARGE SCALE GENOMIC DNA]</scope>
    <source>
        <strain evidence="2 3">JCM 13503</strain>
    </source>
</reference>
<keyword evidence="3" id="KW-1185">Reference proteome</keyword>
<organism evidence="2 3">
    <name type="scientific">Deinococcus oregonensis</name>
    <dbReference type="NCBI Taxonomy" id="1805970"/>
    <lineage>
        <taxon>Bacteria</taxon>
        <taxon>Thermotogati</taxon>
        <taxon>Deinococcota</taxon>
        <taxon>Deinococci</taxon>
        <taxon>Deinococcales</taxon>
        <taxon>Deinococcaceae</taxon>
        <taxon>Deinococcus</taxon>
    </lineage>
</organism>
<comment type="caution">
    <text evidence="2">The sequence shown here is derived from an EMBL/GenBank/DDBJ whole genome shotgun (WGS) entry which is preliminary data.</text>
</comment>
<protein>
    <submittedName>
        <fullName evidence="2">Uncharacterized protein</fullName>
    </submittedName>
</protein>
<gene>
    <name evidence="2" type="ORF">ACFFLM_02735</name>
</gene>